<keyword evidence="2" id="KW-0285">Flavoprotein</keyword>
<dbReference type="EMBL" id="CDGJ01000115">
    <property type="protein sequence ID" value="CEJ09217.1"/>
    <property type="molecule type" value="Genomic_DNA"/>
</dbReference>
<evidence type="ECO:0000259" key="4">
    <source>
        <dbReference type="SMART" id="SM00903"/>
    </source>
</evidence>
<dbReference type="Proteomes" id="UP001071230">
    <property type="component" value="Unassembled WGS sequence"/>
</dbReference>
<dbReference type="EMBL" id="LR746496">
    <property type="protein sequence ID" value="CAA7601797.1"/>
    <property type="molecule type" value="Genomic_DNA"/>
</dbReference>
<dbReference type="InterPro" id="IPR012349">
    <property type="entry name" value="Split_barrel_FMN-bd"/>
</dbReference>
<reference evidence="5" key="2">
    <citation type="submission" date="2020-01" db="EMBL/GenBank/DDBJ databases">
        <authorList>
            <person name="Hornung B."/>
        </authorList>
    </citation>
    <scope>NUCLEOTIDE SEQUENCE</scope>
    <source>
        <strain evidence="5">PacBioINE</strain>
    </source>
</reference>
<sequence length="187" mass="20460">MNKIQMKASTALFPVPTVLVSSRLGSKSNIVTIAWTGVMNSVPPMVYVGINPIRYSHRLIKESGEYVINIPSVEQAEVTDYCGTVSGKDVDKFAETGLTALPATEVQAPLIAECPVNIECGVKQIVSLGSHDVFIAEVLSVHYNEDVLDANGKPDFRKIKPYGFCGNEYWALQEKVGIHGYSKRRGK</sequence>
<dbReference type="RefSeq" id="WP_240985274.1">
    <property type="nucleotide sequence ID" value="NZ_LR746496.1"/>
</dbReference>
<dbReference type="Gene3D" id="2.30.110.10">
    <property type="entry name" value="Electron Transport, Fmn-binding Protein, Chain A"/>
    <property type="match status" value="1"/>
</dbReference>
<evidence type="ECO:0000256" key="2">
    <source>
        <dbReference type="ARBA" id="ARBA00022630"/>
    </source>
</evidence>
<protein>
    <submittedName>
        <fullName evidence="5">Flavin reductase like domain protein</fullName>
        <ecNumber evidence="5">1.-.-.-</ecNumber>
    </submittedName>
</protein>
<evidence type="ECO:0000313" key="7">
    <source>
        <dbReference type="Proteomes" id="UP001071230"/>
    </source>
</evidence>
<dbReference type="GO" id="GO:0010181">
    <property type="term" value="F:FMN binding"/>
    <property type="evidence" value="ECO:0007669"/>
    <property type="project" value="InterPro"/>
</dbReference>
<dbReference type="PANTHER" id="PTHR43567">
    <property type="entry name" value="FLAVOREDOXIN-RELATED-RELATED"/>
    <property type="match status" value="1"/>
</dbReference>
<comment type="similarity">
    <text evidence="3">Belongs to the flavoredoxin family.</text>
</comment>
<dbReference type="SMART" id="SM00903">
    <property type="entry name" value="Flavin_Reduct"/>
    <property type="match status" value="1"/>
</dbReference>
<keyword evidence="5" id="KW-0560">Oxidoreductase</keyword>
<evidence type="ECO:0000256" key="1">
    <source>
        <dbReference type="ARBA" id="ARBA00001917"/>
    </source>
</evidence>
<reference evidence="6" key="1">
    <citation type="submission" date="2014-11" db="EMBL/GenBank/DDBJ databases">
        <authorList>
            <person name="Hornung B.V."/>
        </authorList>
    </citation>
    <scope>NUCLEOTIDE SEQUENCE</scope>
    <source>
        <strain evidence="6">INE</strain>
    </source>
</reference>
<dbReference type="SUPFAM" id="SSF50475">
    <property type="entry name" value="FMN-binding split barrel"/>
    <property type="match status" value="1"/>
</dbReference>
<dbReference type="KEGG" id="aacx:DEACI_2466"/>
<evidence type="ECO:0000256" key="3">
    <source>
        <dbReference type="ARBA" id="ARBA00038054"/>
    </source>
</evidence>
<dbReference type="GO" id="GO:0016646">
    <property type="term" value="F:oxidoreductase activity, acting on the CH-NH group of donors, NAD or NADP as acceptor"/>
    <property type="evidence" value="ECO:0007669"/>
    <property type="project" value="UniProtKB-ARBA"/>
</dbReference>
<comment type="cofactor">
    <cofactor evidence="1">
        <name>FMN</name>
        <dbReference type="ChEBI" id="CHEBI:58210"/>
    </cofactor>
</comment>
<accession>A0A8S0XXJ5</accession>
<name>A0A8S0XXJ5_9FIRM</name>
<organism evidence="5">
    <name type="scientific">Acididesulfobacillus acetoxydans</name>
    <dbReference type="NCBI Taxonomy" id="1561005"/>
    <lineage>
        <taxon>Bacteria</taxon>
        <taxon>Bacillati</taxon>
        <taxon>Bacillota</taxon>
        <taxon>Clostridia</taxon>
        <taxon>Eubacteriales</taxon>
        <taxon>Peptococcaceae</taxon>
        <taxon>Acididesulfobacillus</taxon>
    </lineage>
</organism>
<dbReference type="InterPro" id="IPR052174">
    <property type="entry name" value="Flavoredoxin"/>
</dbReference>
<feature type="domain" description="Flavin reductase like" evidence="4">
    <location>
        <begin position="10"/>
        <end position="164"/>
    </location>
</feature>
<dbReference type="Pfam" id="PF01613">
    <property type="entry name" value="Flavin_Reduct"/>
    <property type="match status" value="1"/>
</dbReference>
<keyword evidence="7" id="KW-1185">Reference proteome</keyword>
<evidence type="ECO:0000313" key="6">
    <source>
        <dbReference type="EMBL" id="CEJ09217.1"/>
    </source>
</evidence>
<proteinExistence type="inferred from homology"/>
<gene>
    <name evidence="5" type="ORF">DEACI_2466</name>
    <name evidence="6" type="ORF">DEACI_3701</name>
</gene>
<dbReference type="AlphaFoldDB" id="A0A8S0XXJ5"/>
<evidence type="ECO:0000313" key="5">
    <source>
        <dbReference type="EMBL" id="CAA7601797.1"/>
    </source>
</evidence>
<dbReference type="Proteomes" id="UP000836597">
    <property type="component" value="Chromosome"/>
</dbReference>
<dbReference type="PANTHER" id="PTHR43567:SF1">
    <property type="entry name" value="FLAVOREDOXIN"/>
    <property type="match status" value="1"/>
</dbReference>
<dbReference type="EC" id="1.-.-.-" evidence="5"/>
<dbReference type="InterPro" id="IPR002563">
    <property type="entry name" value="Flavin_Rdtase-like_dom"/>
</dbReference>